<evidence type="ECO:0000313" key="1">
    <source>
        <dbReference type="EMBL" id="ASQ44815.1"/>
    </source>
</evidence>
<dbReference type="OrthoDB" id="5648156at2"/>
<organism evidence="1 2">
    <name type="scientific">Legionella clemsonensis</name>
    <dbReference type="NCBI Taxonomy" id="1867846"/>
    <lineage>
        <taxon>Bacteria</taxon>
        <taxon>Pseudomonadati</taxon>
        <taxon>Pseudomonadota</taxon>
        <taxon>Gammaproteobacteria</taxon>
        <taxon>Legionellales</taxon>
        <taxon>Legionellaceae</taxon>
        <taxon>Legionella</taxon>
    </lineage>
</organism>
<reference evidence="2" key="1">
    <citation type="submission" date="2016-07" db="EMBL/GenBank/DDBJ databases">
        <authorList>
            <person name="Florea S."/>
            <person name="Webb J.S."/>
            <person name="Jaromczyk J."/>
            <person name="Schardl C.L."/>
        </authorList>
    </citation>
    <scope>NUCLEOTIDE SEQUENCE [LARGE SCALE GENOMIC DNA]</scope>
    <source>
        <strain evidence="2">CDC-D5610</strain>
    </source>
</reference>
<dbReference type="EMBL" id="CP016397">
    <property type="protein sequence ID" value="ASQ44815.1"/>
    <property type="molecule type" value="Genomic_DNA"/>
</dbReference>
<keyword evidence="2" id="KW-1185">Reference proteome</keyword>
<protein>
    <submittedName>
        <fullName evidence="1">Uncharacterized protein</fullName>
    </submittedName>
</protein>
<accession>A0A222NZ40</accession>
<sequence>MKGRFFKAAKQQLSFEDYLQETLILARRIVEISPGRQRFTGAQFELALVSFGDLKALKKEMDPTINVQFPPLKCDWLAGFDWLDLAVSYCDKDAIAYFQEKLDNNTFYSVYNQYKTQVRPDCALRHHESTVQDSKYNG</sequence>
<dbReference type="KEGG" id="lcd:clem_01245"/>
<proteinExistence type="predicted"/>
<evidence type="ECO:0000313" key="2">
    <source>
        <dbReference type="Proteomes" id="UP000201728"/>
    </source>
</evidence>
<dbReference type="RefSeq" id="WP_094089940.1">
    <property type="nucleotide sequence ID" value="NZ_CP016397.1"/>
</dbReference>
<dbReference type="AlphaFoldDB" id="A0A222NZ40"/>
<dbReference type="Proteomes" id="UP000201728">
    <property type="component" value="Chromosome"/>
</dbReference>
<name>A0A222NZ40_9GAMM</name>
<gene>
    <name evidence="1" type="ORF">clem_01245</name>
</gene>